<gene>
    <name evidence="1" type="ORF">PISMIDRAFT_52178</name>
</gene>
<dbReference type="Gene3D" id="2.40.70.10">
    <property type="entry name" value="Acid Proteases"/>
    <property type="match status" value="1"/>
</dbReference>
<feature type="non-terminal residue" evidence="1">
    <location>
        <position position="80"/>
    </location>
</feature>
<dbReference type="InterPro" id="IPR021109">
    <property type="entry name" value="Peptidase_aspartic_dom_sf"/>
</dbReference>
<reference evidence="1 2" key="1">
    <citation type="submission" date="2014-04" db="EMBL/GenBank/DDBJ databases">
        <authorList>
            <consortium name="DOE Joint Genome Institute"/>
            <person name="Kuo A."/>
            <person name="Kohler A."/>
            <person name="Costa M.D."/>
            <person name="Nagy L.G."/>
            <person name="Floudas D."/>
            <person name="Copeland A."/>
            <person name="Barry K.W."/>
            <person name="Cichocki N."/>
            <person name="Veneault-Fourrey C."/>
            <person name="LaButti K."/>
            <person name="Lindquist E.A."/>
            <person name="Lipzen A."/>
            <person name="Lundell T."/>
            <person name="Morin E."/>
            <person name="Murat C."/>
            <person name="Sun H."/>
            <person name="Tunlid A."/>
            <person name="Henrissat B."/>
            <person name="Grigoriev I.V."/>
            <person name="Hibbett D.S."/>
            <person name="Martin F."/>
            <person name="Nordberg H.P."/>
            <person name="Cantor M.N."/>
            <person name="Hua S.X."/>
        </authorList>
    </citation>
    <scope>NUCLEOTIDE SEQUENCE [LARGE SCALE GENOMIC DNA]</scope>
    <source>
        <strain evidence="1 2">441</strain>
    </source>
</reference>
<dbReference type="HOGENOM" id="CLU_003921_9_0_1"/>
<keyword evidence="2" id="KW-1185">Reference proteome</keyword>
<organism evidence="1 2">
    <name type="scientific">Pisolithus microcarpus 441</name>
    <dbReference type="NCBI Taxonomy" id="765257"/>
    <lineage>
        <taxon>Eukaryota</taxon>
        <taxon>Fungi</taxon>
        <taxon>Dikarya</taxon>
        <taxon>Basidiomycota</taxon>
        <taxon>Agaricomycotina</taxon>
        <taxon>Agaricomycetes</taxon>
        <taxon>Agaricomycetidae</taxon>
        <taxon>Boletales</taxon>
        <taxon>Sclerodermatineae</taxon>
        <taxon>Pisolithaceae</taxon>
        <taxon>Pisolithus</taxon>
    </lineage>
</organism>
<feature type="non-terminal residue" evidence="1">
    <location>
        <position position="1"/>
    </location>
</feature>
<reference evidence="2" key="2">
    <citation type="submission" date="2015-01" db="EMBL/GenBank/DDBJ databases">
        <title>Evolutionary Origins and Diversification of the Mycorrhizal Mutualists.</title>
        <authorList>
            <consortium name="DOE Joint Genome Institute"/>
            <consortium name="Mycorrhizal Genomics Consortium"/>
            <person name="Kohler A."/>
            <person name="Kuo A."/>
            <person name="Nagy L.G."/>
            <person name="Floudas D."/>
            <person name="Copeland A."/>
            <person name="Barry K.W."/>
            <person name="Cichocki N."/>
            <person name="Veneault-Fourrey C."/>
            <person name="LaButti K."/>
            <person name="Lindquist E.A."/>
            <person name="Lipzen A."/>
            <person name="Lundell T."/>
            <person name="Morin E."/>
            <person name="Murat C."/>
            <person name="Riley R."/>
            <person name="Ohm R."/>
            <person name="Sun H."/>
            <person name="Tunlid A."/>
            <person name="Henrissat B."/>
            <person name="Grigoriev I.V."/>
            <person name="Hibbett D.S."/>
            <person name="Martin F."/>
        </authorList>
    </citation>
    <scope>NUCLEOTIDE SEQUENCE [LARGE SCALE GENOMIC DNA]</scope>
    <source>
        <strain evidence="2">441</strain>
    </source>
</reference>
<dbReference type="OrthoDB" id="3202009at2759"/>
<evidence type="ECO:0000313" key="1">
    <source>
        <dbReference type="EMBL" id="KIK22990.1"/>
    </source>
</evidence>
<proteinExistence type="predicted"/>
<dbReference type="Proteomes" id="UP000054018">
    <property type="component" value="Unassembled WGS sequence"/>
</dbReference>
<protein>
    <submittedName>
        <fullName evidence="1">Uncharacterized protein</fullName>
    </submittedName>
</protein>
<name>A0A0C9YDW5_9AGAM</name>
<evidence type="ECO:0000313" key="2">
    <source>
        <dbReference type="Proteomes" id="UP000054018"/>
    </source>
</evidence>
<dbReference type="AlphaFoldDB" id="A0A0C9YDW5"/>
<sequence>LKGILDSRLQIITLQKEIAKVLRLPIEKDGSITMELANKGREATEGIVSDCPIDLGGVTMCMPVQVIKNAAFNILLRQPF</sequence>
<dbReference type="EMBL" id="KN833732">
    <property type="protein sequence ID" value="KIK22990.1"/>
    <property type="molecule type" value="Genomic_DNA"/>
</dbReference>
<accession>A0A0C9YDW5</accession>